<dbReference type="EC" id="1.14.99.60" evidence="9"/>
<evidence type="ECO:0000313" key="11">
    <source>
        <dbReference type="EMBL" id="KAH9590751.1"/>
    </source>
</evidence>
<dbReference type="CDD" id="cd01042">
    <property type="entry name" value="DMQH"/>
    <property type="match status" value="1"/>
</dbReference>
<dbReference type="GO" id="GO:0008682">
    <property type="term" value="F:3-demethoxyubiquinol 3-hydroxylase activity"/>
    <property type="evidence" value="ECO:0007669"/>
    <property type="project" value="UniProtKB-EC"/>
</dbReference>
<dbReference type="InterPro" id="IPR018247">
    <property type="entry name" value="EF_Hand_1_Ca_BS"/>
</dbReference>
<comment type="subcellular location">
    <subcellularLocation>
        <location evidence="9">Mitochondrion inner membrane</location>
        <topology evidence="9">Peripheral membrane protein</topology>
        <orientation evidence="9">Matrix side</orientation>
    </subcellularLocation>
</comment>
<evidence type="ECO:0000313" key="12">
    <source>
        <dbReference type="Proteomes" id="UP000471633"/>
    </source>
</evidence>
<keyword evidence="4" id="KW-0106">Calcium</keyword>
<keyword evidence="8 9" id="KW-0472">Membrane</keyword>
<dbReference type="InterPro" id="IPR011566">
    <property type="entry name" value="Ubq_synth_Coq7"/>
</dbReference>
<evidence type="ECO:0000259" key="10">
    <source>
        <dbReference type="PROSITE" id="PS50222"/>
    </source>
</evidence>
<dbReference type="GO" id="GO:0008340">
    <property type="term" value="P:determination of adult lifespan"/>
    <property type="evidence" value="ECO:0007669"/>
    <property type="project" value="TreeGrafter"/>
</dbReference>
<feature type="binding site" evidence="9">
    <location>
        <position position="57"/>
    </location>
    <ligand>
        <name>Fe cation</name>
        <dbReference type="ChEBI" id="CHEBI:24875"/>
        <label>1</label>
    </ligand>
</feature>
<evidence type="ECO:0000256" key="6">
    <source>
        <dbReference type="ARBA" id="ARBA00023004"/>
    </source>
</evidence>
<comment type="pathway">
    <text evidence="1 9">Cofactor biosynthesis; ubiquinone biosynthesis.</text>
</comment>
<dbReference type="InterPro" id="IPR009078">
    <property type="entry name" value="Ferritin-like_SF"/>
</dbReference>
<comment type="subunit">
    <text evidence="9">Component of a multi-subunit COQ enzyme complex.</text>
</comment>
<comment type="function">
    <text evidence="9">Catalyzes the hydroxylation of 2-polyprenyl-3-methyl-6-methoxy-1,4-benzoquinol (DMQH2) during ubiquinone biosynthesis. Has also a structural role in the COQ enzyme complex, stabilizing other COQ polypeptides. Involved in lifespan determination in a ubiquinone-independent manner.</text>
</comment>
<evidence type="ECO:0000256" key="9">
    <source>
        <dbReference type="HAMAP-Rule" id="MF_03194"/>
    </source>
</evidence>
<accession>A0A922S2F8</accession>
<evidence type="ECO:0000256" key="2">
    <source>
        <dbReference type="ARBA" id="ARBA00022688"/>
    </source>
</evidence>
<keyword evidence="7 9" id="KW-0503">Monooxygenase</keyword>
<dbReference type="InterPro" id="IPR011992">
    <property type="entry name" value="EF-hand-dom_pair"/>
</dbReference>
<sequence length="513" mass="59593">MSRSVSPKVRALVDRIIRVDHAGELGANRIYQGQLMVLGKSSIGPKIKEMHDQEVEHLKKFQELIPIHRVRPTLLLPLWSIAGFTLGVGSALLGSKCAMACTVAVESVISEHYNNQIRELVESDPETYQELLQTLAQFRDEEMEHRDTGLEHDAEQAPFYNIMSQIIKAGCRASIFLAELIGHSLQIPQKSERASHKCEIILDFFVHYIIIVSGFHYIEVTVFNRKNQGQSVMTWVLLWFLYSFVQCDDEKLDTHFVGVHRIPESVFPEMHFEDRLHMYFKKIDTNSNGFIEDDELASWIYKTYESLDREHAEKQLTRFDVNEDGKVSFEEYINQTYETSEEELRHSKDDKSSKFILELLKDERLRFNFADKDNDGLLSLEEFTLFLRPENYEDMENYELQKSFSSFDQNGDGIITKDEFTNFSYRGVSQENYLHEQFSNLDVDKNDILILDELRPWLLPSLKVAAKSEATRLMNLTDSNHDGKLTLEEILATSHSWKDSQVVKHARSLWDEL</sequence>
<comment type="similarity">
    <text evidence="9">Belongs to the COQ7 family.</text>
</comment>
<dbReference type="GeneID" id="24592326"/>
<reference evidence="11" key="2">
    <citation type="journal article" date="2019" name="Gigascience">
        <title>High-quality Schistosoma haematobium genome achieved by single-molecule and long-range sequencing.</title>
        <authorList>
            <person name="Stroehlein A.J."/>
            <person name="Korhonen P.K."/>
            <person name="Chong T.M."/>
            <person name="Lim Y.L."/>
            <person name="Chan K.G."/>
            <person name="Webster B."/>
            <person name="Rollinson D."/>
            <person name="Brindley P.J."/>
            <person name="Gasser R.B."/>
            <person name="Young N.D."/>
        </authorList>
    </citation>
    <scope>NUCLEOTIDE SEQUENCE</scope>
</reference>
<name>A0A922S2F8_SCHHA</name>
<evidence type="ECO:0000256" key="5">
    <source>
        <dbReference type="ARBA" id="ARBA00023002"/>
    </source>
</evidence>
<dbReference type="PROSITE" id="PS50222">
    <property type="entry name" value="EF_HAND_2"/>
    <property type="match status" value="4"/>
</dbReference>
<feature type="binding site" evidence="9">
    <location>
        <position position="54"/>
    </location>
    <ligand>
        <name>Fe cation</name>
        <dbReference type="ChEBI" id="CHEBI:24875"/>
        <label>2</label>
    </ligand>
</feature>
<dbReference type="Pfam" id="PF03232">
    <property type="entry name" value="COQ7"/>
    <property type="match status" value="1"/>
</dbReference>
<gene>
    <name evidence="11" type="primary">COQ7_1</name>
    <name evidence="11" type="ORF">MS3_00010358</name>
</gene>
<keyword evidence="5 9" id="KW-0560">Oxidoreductase</keyword>
<feature type="binding site" evidence="9">
    <location>
        <position position="142"/>
    </location>
    <ligand>
        <name>Fe cation</name>
        <dbReference type="ChEBI" id="CHEBI:24875"/>
        <label>1</label>
    </ligand>
</feature>
<feature type="domain" description="EF-hand" evidence="10">
    <location>
        <begin position="271"/>
        <end position="306"/>
    </location>
</feature>
<proteinExistence type="inferred from homology"/>
<dbReference type="GO" id="GO:0031314">
    <property type="term" value="C:extrinsic component of mitochondrial inner membrane"/>
    <property type="evidence" value="ECO:0007669"/>
    <property type="project" value="UniProtKB-UniRule"/>
</dbReference>
<dbReference type="RefSeq" id="XP_051071097.1">
    <property type="nucleotide sequence ID" value="XM_051218721.1"/>
</dbReference>
<dbReference type="Pfam" id="PF13499">
    <property type="entry name" value="EF-hand_7"/>
    <property type="match status" value="2"/>
</dbReference>
<dbReference type="Gene3D" id="1.10.238.10">
    <property type="entry name" value="EF-hand"/>
    <property type="match status" value="3"/>
</dbReference>
<dbReference type="SMART" id="SM00054">
    <property type="entry name" value="EFh"/>
    <property type="match status" value="5"/>
</dbReference>
<dbReference type="GO" id="GO:0016709">
    <property type="term" value="F:oxidoreductase activity, acting on paired donors, with incorporation or reduction of molecular oxygen, NAD(P)H as one donor, and incorporation of one atom of oxygen"/>
    <property type="evidence" value="ECO:0007669"/>
    <property type="project" value="UniProtKB-UniRule"/>
</dbReference>
<dbReference type="GO" id="GO:0005634">
    <property type="term" value="C:nucleus"/>
    <property type="evidence" value="ECO:0007669"/>
    <property type="project" value="TreeGrafter"/>
</dbReference>
<dbReference type="GO" id="GO:0006744">
    <property type="term" value="P:ubiquinone biosynthetic process"/>
    <property type="evidence" value="ECO:0007669"/>
    <property type="project" value="UniProtKB-UniRule"/>
</dbReference>
<dbReference type="PROSITE" id="PS00018">
    <property type="entry name" value="EF_HAND_1"/>
    <property type="match status" value="5"/>
</dbReference>
<feature type="domain" description="EF-hand" evidence="10">
    <location>
        <begin position="358"/>
        <end position="393"/>
    </location>
</feature>
<comment type="caution">
    <text evidence="11">The sequence shown here is derived from an EMBL/GenBank/DDBJ whole genome shotgun (WGS) entry which is preliminary data.</text>
</comment>
<dbReference type="SUPFAM" id="SSF47473">
    <property type="entry name" value="EF-hand"/>
    <property type="match status" value="2"/>
</dbReference>
<dbReference type="GO" id="GO:0010468">
    <property type="term" value="P:regulation of gene expression"/>
    <property type="evidence" value="ECO:0007669"/>
    <property type="project" value="TreeGrafter"/>
</dbReference>
<feature type="binding site" evidence="9">
    <location>
        <position position="106"/>
    </location>
    <ligand>
        <name>Fe cation</name>
        <dbReference type="ChEBI" id="CHEBI:24875"/>
        <label>2</label>
    </ligand>
</feature>
<reference evidence="11" key="3">
    <citation type="submission" date="2021-06" db="EMBL/GenBank/DDBJ databases">
        <title>Chromosome-level genome assembly for S. haematobium.</title>
        <authorList>
            <person name="Stroehlein A.J."/>
        </authorList>
    </citation>
    <scope>NUCLEOTIDE SEQUENCE</scope>
</reference>
<keyword evidence="11" id="KW-0830">Ubiquinone</keyword>
<feature type="binding site" evidence="9">
    <location>
        <position position="54"/>
    </location>
    <ligand>
        <name>Fe cation</name>
        <dbReference type="ChEBI" id="CHEBI:24875"/>
        <label>1</label>
    </ligand>
</feature>
<dbReference type="InterPro" id="IPR002048">
    <property type="entry name" value="EF_hand_dom"/>
</dbReference>
<keyword evidence="9" id="KW-0999">Mitochondrion inner membrane</keyword>
<feature type="domain" description="EF-hand" evidence="10">
    <location>
        <begin position="307"/>
        <end position="342"/>
    </location>
</feature>
<evidence type="ECO:0000256" key="8">
    <source>
        <dbReference type="ARBA" id="ARBA00023136"/>
    </source>
</evidence>
<comment type="cofactor">
    <cofactor evidence="9">
        <name>Fe cation</name>
        <dbReference type="ChEBI" id="CHEBI:24875"/>
    </cofactor>
    <text evidence="9">Binds 2 iron ions per subunit.</text>
</comment>
<dbReference type="Proteomes" id="UP000471633">
    <property type="component" value="Unassembled WGS sequence"/>
</dbReference>
<comment type="catalytic activity">
    <reaction evidence="9">
        <text>a 5-methoxy-2-methyl-3-(all-trans-polyprenyl)benzene-1,4-diol + AH2 + O2 = a 3-demethylubiquinol + A + H2O</text>
        <dbReference type="Rhea" id="RHEA:50908"/>
        <dbReference type="Rhea" id="RHEA-COMP:10859"/>
        <dbReference type="Rhea" id="RHEA-COMP:10914"/>
        <dbReference type="ChEBI" id="CHEBI:13193"/>
        <dbReference type="ChEBI" id="CHEBI:15377"/>
        <dbReference type="ChEBI" id="CHEBI:15379"/>
        <dbReference type="ChEBI" id="CHEBI:17499"/>
        <dbReference type="ChEBI" id="CHEBI:84167"/>
        <dbReference type="ChEBI" id="CHEBI:84422"/>
        <dbReference type="EC" id="1.14.99.60"/>
    </reaction>
</comment>
<feature type="binding site" evidence="9">
    <location>
        <position position="142"/>
    </location>
    <ligand>
        <name>Fe cation</name>
        <dbReference type="ChEBI" id="CHEBI:24875"/>
        <label>2</label>
    </ligand>
</feature>
<reference evidence="11" key="1">
    <citation type="journal article" date="2012" name="Nat. Genet.">
        <title>Whole-genome sequence of Schistosoma haematobium.</title>
        <authorList>
            <person name="Young N.D."/>
            <person name="Jex A.R."/>
            <person name="Li B."/>
            <person name="Liu S."/>
            <person name="Yang L."/>
            <person name="Xiong Z."/>
            <person name="Li Y."/>
            <person name="Cantacessi C."/>
            <person name="Hall R.S."/>
            <person name="Xu X."/>
            <person name="Chen F."/>
            <person name="Wu X."/>
            <person name="Zerlotini A."/>
            <person name="Oliveira G."/>
            <person name="Hofmann A."/>
            <person name="Zhang G."/>
            <person name="Fang X."/>
            <person name="Kang Y."/>
            <person name="Campbell B.E."/>
            <person name="Loukas A."/>
            <person name="Ranganathan S."/>
            <person name="Rollinson D."/>
            <person name="Rinaldi G."/>
            <person name="Brindley P.J."/>
            <person name="Yang H."/>
            <person name="Wang J."/>
            <person name="Wang J."/>
            <person name="Gasser R.B."/>
        </authorList>
    </citation>
    <scope>NUCLEOTIDE SEQUENCE</scope>
</reference>
<dbReference type="HAMAP" id="MF_01658">
    <property type="entry name" value="COQ7"/>
    <property type="match status" value="1"/>
</dbReference>
<evidence type="ECO:0000256" key="3">
    <source>
        <dbReference type="ARBA" id="ARBA00022723"/>
    </source>
</evidence>
<evidence type="ECO:0000256" key="4">
    <source>
        <dbReference type="ARBA" id="ARBA00022837"/>
    </source>
</evidence>
<dbReference type="PANTHER" id="PTHR11237">
    <property type="entry name" value="COENZYME Q10 BIOSYNTHESIS PROTEIN 7"/>
    <property type="match status" value="1"/>
</dbReference>
<evidence type="ECO:0000256" key="1">
    <source>
        <dbReference type="ARBA" id="ARBA00004749"/>
    </source>
</evidence>
<organism evidence="11 12">
    <name type="scientific">Schistosoma haematobium</name>
    <name type="common">Blood fluke</name>
    <dbReference type="NCBI Taxonomy" id="6185"/>
    <lineage>
        <taxon>Eukaryota</taxon>
        <taxon>Metazoa</taxon>
        <taxon>Spiralia</taxon>
        <taxon>Lophotrochozoa</taxon>
        <taxon>Platyhelminthes</taxon>
        <taxon>Trematoda</taxon>
        <taxon>Digenea</taxon>
        <taxon>Strigeidida</taxon>
        <taxon>Schistosomatoidea</taxon>
        <taxon>Schistosomatidae</taxon>
        <taxon>Schistosoma</taxon>
    </lineage>
</organism>
<keyword evidence="3 9" id="KW-0479">Metal-binding</keyword>
<feature type="domain" description="EF-hand" evidence="10">
    <location>
        <begin position="399"/>
        <end position="430"/>
    </location>
</feature>
<dbReference type="CTD" id="24592326"/>
<keyword evidence="12" id="KW-1185">Reference proteome</keyword>
<dbReference type="EMBL" id="AMPZ03000002">
    <property type="protein sequence ID" value="KAH9590751.1"/>
    <property type="molecule type" value="Genomic_DNA"/>
</dbReference>
<dbReference type="PANTHER" id="PTHR11237:SF4">
    <property type="entry name" value="5-DEMETHOXYUBIQUINONE HYDROXYLASE, MITOCHONDRIAL"/>
    <property type="match status" value="1"/>
</dbReference>
<dbReference type="GO" id="GO:0005509">
    <property type="term" value="F:calcium ion binding"/>
    <property type="evidence" value="ECO:0007669"/>
    <property type="project" value="InterPro"/>
</dbReference>
<feature type="binding site" evidence="9">
    <location>
        <position position="145"/>
    </location>
    <ligand>
        <name>Fe cation</name>
        <dbReference type="ChEBI" id="CHEBI:24875"/>
        <label>2</label>
    </ligand>
</feature>
<feature type="binding site" evidence="9">
    <location>
        <position position="24"/>
    </location>
    <ligand>
        <name>Fe cation</name>
        <dbReference type="ChEBI" id="CHEBI:24875"/>
        <label>1</label>
    </ligand>
</feature>
<dbReference type="GO" id="GO:2000377">
    <property type="term" value="P:regulation of reactive oxygen species metabolic process"/>
    <property type="evidence" value="ECO:0007669"/>
    <property type="project" value="TreeGrafter"/>
</dbReference>
<reference evidence="11" key="4">
    <citation type="journal article" date="2022" name="PLoS Pathog.">
        <title>Chromosome-level genome of Schistosoma haematobium underpins genome-wide explorations of molecular variation.</title>
        <authorList>
            <person name="Stroehlein A.J."/>
            <person name="Korhonen P.K."/>
            <person name="Lee V.V."/>
            <person name="Ralph S.A."/>
            <person name="Mentink-Kane M."/>
            <person name="You H."/>
            <person name="McManus D.P."/>
            <person name="Tchuente L.T."/>
            <person name="Stothard J.R."/>
            <person name="Kaur P."/>
            <person name="Dudchenko O."/>
            <person name="Aiden E.L."/>
            <person name="Yang B."/>
            <person name="Yang H."/>
            <person name="Emery A.M."/>
            <person name="Webster B.L."/>
            <person name="Brindley P.J."/>
            <person name="Rollinson D."/>
            <person name="Chang B.C.H."/>
            <person name="Gasser R.B."/>
            <person name="Young N.D."/>
        </authorList>
    </citation>
    <scope>NUCLEOTIDE SEQUENCE</scope>
</reference>
<keyword evidence="6 9" id="KW-0408">Iron</keyword>
<dbReference type="SUPFAM" id="SSF47240">
    <property type="entry name" value="Ferritin-like"/>
    <property type="match status" value="1"/>
</dbReference>
<dbReference type="AlphaFoldDB" id="A0A922S2F8"/>
<keyword evidence="9" id="KW-0496">Mitochondrion</keyword>
<protein>
    <recommendedName>
        <fullName evidence="9">5-demethoxyubiquinone hydroxylase, mitochondrial</fullName>
        <shortName evidence="9">DMQ hydroxylase</shortName>
        <ecNumber evidence="9">1.14.99.60</ecNumber>
    </recommendedName>
    <alternativeName>
        <fullName evidence="9">Ubiquinone biosynthesis monooxygenase COQ7</fullName>
    </alternativeName>
</protein>
<keyword evidence="2 9" id="KW-0831">Ubiquinone biosynthesis</keyword>
<evidence type="ECO:0000256" key="7">
    <source>
        <dbReference type="ARBA" id="ARBA00023033"/>
    </source>
</evidence>